<evidence type="ECO:0000259" key="2">
    <source>
        <dbReference type="PROSITE" id="PS51729"/>
    </source>
</evidence>
<evidence type="ECO:0000313" key="4">
    <source>
        <dbReference type="Proteomes" id="UP000610846"/>
    </source>
</evidence>
<dbReference type="InterPro" id="IPR031165">
    <property type="entry name" value="GNAT_YJDJ"/>
</dbReference>
<dbReference type="InterPro" id="IPR045057">
    <property type="entry name" value="Gcn5-rel_NAT"/>
</dbReference>
<dbReference type="AlphaFoldDB" id="A0A927J1Q6"/>
<dbReference type="Proteomes" id="UP000610846">
    <property type="component" value="Unassembled WGS sequence"/>
</dbReference>
<dbReference type="RefSeq" id="WP_191829893.1">
    <property type="nucleotide sequence ID" value="NZ_JACYHB010000014.1"/>
</dbReference>
<keyword evidence="4" id="KW-1185">Reference proteome</keyword>
<proteinExistence type="predicted"/>
<protein>
    <submittedName>
        <fullName evidence="3">N-acetyltransferase</fullName>
    </submittedName>
</protein>
<dbReference type="CDD" id="cd04301">
    <property type="entry name" value="NAT_SF"/>
    <property type="match status" value="1"/>
</dbReference>
<organism evidence="3 4">
    <name type="scientific">Cellulosimicrobium arenosum</name>
    <dbReference type="NCBI Taxonomy" id="2708133"/>
    <lineage>
        <taxon>Bacteria</taxon>
        <taxon>Bacillati</taxon>
        <taxon>Actinomycetota</taxon>
        <taxon>Actinomycetes</taxon>
        <taxon>Micrococcales</taxon>
        <taxon>Promicromonosporaceae</taxon>
        <taxon>Cellulosimicrobium</taxon>
    </lineage>
</organism>
<dbReference type="PROSITE" id="PS51186">
    <property type="entry name" value="GNAT"/>
    <property type="match status" value="1"/>
</dbReference>
<accession>A0A927J1Q6</accession>
<dbReference type="Pfam" id="PF14542">
    <property type="entry name" value="Acetyltransf_CG"/>
    <property type="match status" value="1"/>
</dbReference>
<dbReference type="GO" id="GO:0016747">
    <property type="term" value="F:acyltransferase activity, transferring groups other than amino-acyl groups"/>
    <property type="evidence" value="ECO:0007669"/>
    <property type="project" value="InterPro"/>
</dbReference>
<sequence>MSERTSSDGADGGGDLRFVDAGDRFEVRASDGVVAGFAAYQRYGEDPGTLVFTHTEVDPAYEGKGVGSALVSQALDQARQAGEGVVAMCPFVQAYLRRHPEYEDLVHRD</sequence>
<dbReference type="PANTHER" id="PTHR31435:SF10">
    <property type="entry name" value="BSR4717 PROTEIN"/>
    <property type="match status" value="1"/>
</dbReference>
<dbReference type="SUPFAM" id="SSF55729">
    <property type="entry name" value="Acyl-CoA N-acyltransferases (Nat)"/>
    <property type="match status" value="1"/>
</dbReference>
<dbReference type="InterPro" id="IPR016181">
    <property type="entry name" value="Acyl_CoA_acyltransferase"/>
</dbReference>
<feature type="domain" description="N-acetyltransferase" evidence="1">
    <location>
        <begin position="1"/>
        <end position="109"/>
    </location>
</feature>
<gene>
    <name evidence="3" type="ORF">IF651_14715</name>
</gene>
<feature type="domain" description="N-acetyltransferase" evidence="2">
    <location>
        <begin position="17"/>
        <end position="107"/>
    </location>
</feature>
<reference evidence="3" key="1">
    <citation type="journal article" date="2018" name="Curr. Microbiol.">
        <title>Cellulosimicrobium arenosum sp. nov., Isolated from Marine Sediment Sand.</title>
        <authorList>
            <person name="Oh M."/>
            <person name="Kim J.H."/>
            <person name="Yoon J.H."/>
            <person name="Schumann P."/>
            <person name="Kim W."/>
        </authorList>
    </citation>
    <scope>NUCLEOTIDE SEQUENCE</scope>
    <source>
        <strain evidence="3">KCTC 49039</strain>
    </source>
</reference>
<comment type="caution">
    <text evidence="3">The sequence shown here is derived from an EMBL/GenBank/DDBJ whole genome shotgun (WGS) entry which is preliminary data.</text>
</comment>
<dbReference type="PROSITE" id="PS51729">
    <property type="entry name" value="GNAT_YJDJ"/>
    <property type="match status" value="1"/>
</dbReference>
<evidence type="ECO:0000313" key="3">
    <source>
        <dbReference type="EMBL" id="MBD8080306.1"/>
    </source>
</evidence>
<dbReference type="InterPro" id="IPR000182">
    <property type="entry name" value="GNAT_dom"/>
</dbReference>
<dbReference type="PANTHER" id="PTHR31435">
    <property type="entry name" value="PROTEIN NATD1"/>
    <property type="match status" value="1"/>
</dbReference>
<name>A0A927J1Q6_9MICO</name>
<dbReference type="EMBL" id="JACYHB010000014">
    <property type="protein sequence ID" value="MBD8080306.1"/>
    <property type="molecule type" value="Genomic_DNA"/>
</dbReference>
<evidence type="ECO:0000259" key="1">
    <source>
        <dbReference type="PROSITE" id="PS51186"/>
    </source>
</evidence>
<dbReference type="Gene3D" id="3.40.630.30">
    <property type="match status" value="1"/>
</dbReference>
<reference evidence="3" key="2">
    <citation type="submission" date="2020-09" db="EMBL/GenBank/DDBJ databases">
        <authorList>
            <person name="Yu Y."/>
        </authorList>
    </citation>
    <scope>NUCLEOTIDE SEQUENCE</scope>
    <source>
        <strain evidence="3">KCTC 49039</strain>
    </source>
</reference>